<comment type="caution">
    <text evidence="1">The sequence shown here is derived from an EMBL/GenBank/DDBJ whole genome shotgun (WGS) entry which is preliminary data.</text>
</comment>
<dbReference type="AlphaFoldDB" id="A0A2H0DX02"/>
<evidence type="ECO:0008006" key="3">
    <source>
        <dbReference type="Google" id="ProtNLM"/>
    </source>
</evidence>
<dbReference type="Proteomes" id="UP000231276">
    <property type="component" value="Unassembled WGS sequence"/>
</dbReference>
<gene>
    <name evidence="1" type="ORF">COW82_00620</name>
</gene>
<name>A0A2H0DX02_9BACT</name>
<evidence type="ECO:0000313" key="1">
    <source>
        <dbReference type="EMBL" id="PIP86697.1"/>
    </source>
</evidence>
<dbReference type="EMBL" id="PCTS01000009">
    <property type="protein sequence ID" value="PIP86697.1"/>
    <property type="molecule type" value="Genomic_DNA"/>
</dbReference>
<evidence type="ECO:0000313" key="2">
    <source>
        <dbReference type="Proteomes" id="UP000231276"/>
    </source>
</evidence>
<sequence length="169" mass="18543">MSNNKNQVKAIKRMKLKSKKGFTLLFASLIASLLLAISTGIFNIVFKELILASSARESQFAFYSSDSGIECALFWDLKGKVFATSSLSAPTPAGTKCNNQDITISDEWDVSTGANSAVTLFSLNFPPEPYCVTVTVKKEGDDTTLESRGYNTCDTSNLRRVERGLKVEY</sequence>
<organism evidence="1 2">
    <name type="scientific">Candidatus Campbellbacteria bacterium CG22_combo_CG10-13_8_21_14_all_43_18</name>
    <dbReference type="NCBI Taxonomy" id="1974530"/>
    <lineage>
        <taxon>Bacteria</taxon>
        <taxon>Candidatus Campbelliibacteriota</taxon>
    </lineage>
</organism>
<protein>
    <recommendedName>
        <fullName evidence="3">Type 4 fimbrial biogenesis protein PilX N-terminal domain-containing protein</fullName>
    </recommendedName>
</protein>
<proteinExistence type="predicted"/>
<reference evidence="1 2" key="1">
    <citation type="submission" date="2017-09" db="EMBL/GenBank/DDBJ databases">
        <title>Depth-based differentiation of microbial function through sediment-hosted aquifers and enrichment of novel symbionts in the deep terrestrial subsurface.</title>
        <authorList>
            <person name="Probst A.J."/>
            <person name="Ladd B."/>
            <person name="Jarett J.K."/>
            <person name="Geller-Mcgrath D.E."/>
            <person name="Sieber C.M."/>
            <person name="Emerson J.B."/>
            <person name="Anantharaman K."/>
            <person name="Thomas B.C."/>
            <person name="Malmstrom R."/>
            <person name="Stieglmeier M."/>
            <person name="Klingl A."/>
            <person name="Woyke T."/>
            <person name="Ryan C.M."/>
            <person name="Banfield J.F."/>
        </authorList>
    </citation>
    <scope>NUCLEOTIDE SEQUENCE [LARGE SCALE GENOMIC DNA]</scope>
    <source>
        <strain evidence="1">CG22_combo_CG10-13_8_21_14_all_43_18</strain>
    </source>
</reference>
<accession>A0A2H0DX02</accession>